<evidence type="ECO:0000313" key="2">
    <source>
        <dbReference type="EMBL" id="KAG8083878.1"/>
    </source>
</evidence>
<proteinExistence type="predicted"/>
<dbReference type="EMBL" id="JAAALK010000082">
    <property type="protein sequence ID" value="KAG8083878.1"/>
    <property type="molecule type" value="Genomic_DNA"/>
</dbReference>
<protein>
    <submittedName>
        <fullName evidence="2">Uncharacterized protein</fullName>
    </submittedName>
</protein>
<comment type="caution">
    <text evidence="2">The sequence shown here is derived from an EMBL/GenBank/DDBJ whole genome shotgun (WGS) entry which is preliminary data.</text>
</comment>
<reference evidence="2" key="1">
    <citation type="journal article" date="2021" name="bioRxiv">
        <title>Whole Genome Assembly and Annotation of Northern Wild Rice, Zizania palustris L., Supports a Whole Genome Duplication in the Zizania Genus.</title>
        <authorList>
            <person name="Haas M."/>
            <person name="Kono T."/>
            <person name="Macchietto M."/>
            <person name="Millas R."/>
            <person name="McGilp L."/>
            <person name="Shao M."/>
            <person name="Duquette J."/>
            <person name="Hirsch C.N."/>
            <person name="Kimball J."/>
        </authorList>
    </citation>
    <scope>NUCLEOTIDE SEQUENCE</scope>
    <source>
        <tissue evidence="2">Fresh leaf tissue</tissue>
    </source>
</reference>
<accession>A0A8J5SZ76</accession>
<evidence type="ECO:0000256" key="1">
    <source>
        <dbReference type="SAM" id="MobiDB-lite"/>
    </source>
</evidence>
<evidence type="ECO:0000313" key="3">
    <source>
        <dbReference type="Proteomes" id="UP000729402"/>
    </source>
</evidence>
<feature type="compositionally biased region" description="Basic and acidic residues" evidence="1">
    <location>
        <begin position="289"/>
        <end position="302"/>
    </location>
</feature>
<dbReference type="Proteomes" id="UP000729402">
    <property type="component" value="Unassembled WGS sequence"/>
</dbReference>
<feature type="compositionally biased region" description="Polar residues" evidence="1">
    <location>
        <begin position="304"/>
        <end position="314"/>
    </location>
</feature>
<reference evidence="2" key="2">
    <citation type="submission" date="2021-02" db="EMBL/GenBank/DDBJ databases">
        <authorList>
            <person name="Kimball J.A."/>
            <person name="Haas M.W."/>
            <person name="Macchietto M."/>
            <person name="Kono T."/>
            <person name="Duquette J."/>
            <person name="Shao M."/>
        </authorList>
    </citation>
    <scope>NUCLEOTIDE SEQUENCE</scope>
    <source>
        <tissue evidence="2">Fresh leaf tissue</tissue>
    </source>
</reference>
<feature type="region of interest" description="Disordered" evidence="1">
    <location>
        <begin position="171"/>
        <end position="191"/>
    </location>
</feature>
<dbReference type="AlphaFoldDB" id="A0A8J5SZ76"/>
<keyword evidence="3" id="KW-1185">Reference proteome</keyword>
<sequence>MGRDTPVPPNAQPEVVVRPTPQFAGLGEATGFTAFVVIFRGSLGNIGKPTYPLILASIHRLHLLDISISGLGVEVVPKVSWLSHLLLFDPILNPICLPRKNDILEDEDCKGLGSPYAIHITVQFYSPREIEEHQPANASERGLSEVDPFVVLNHSDDSISDDEGAVVNQPVPLKLTPKPKDADTKGMQCAPEDSEAENFYEVLVNGLENRLALKIIMDAVASGDGELLMPMGNLTSDGNCAASEMLWASTVVDGDAKGEEGERIHRVVRHGGNCRGVVERKRFGGATSKEGEEASRVGEVGRNDLQTQQDLLMR</sequence>
<name>A0A8J5SZ76_ZIZPA</name>
<gene>
    <name evidence="2" type="ORF">GUJ93_ZPchr0010g9199</name>
</gene>
<feature type="region of interest" description="Disordered" evidence="1">
    <location>
        <begin position="285"/>
        <end position="314"/>
    </location>
</feature>
<organism evidence="2 3">
    <name type="scientific">Zizania palustris</name>
    <name type="common">Northern wild rice</name>
    <dbReference type="NCBI Taxonomy" id="103762"/>
    <lineage>
        <taxon>Eukaryota</taxon>
        <taxon>Viridiplantae</taxon>
        <taxon>Streptophyta</taxon>
        <taxon>Embryophyta</taxon>
        <taxon>Tracheophyta</taxon>
        <taxon>Spermatophyta</taxon>
        <taxon>Magnoliopsida</taxon>
        <taxon>Liliopsida</taxon>
        <taxon>Poales</taxon>
        <taxon>Poaceae</taxon>
        <taxon>BOP clade</taxon>
        <taxon>Oryzoideae</taxon>
        <taxon>Oryzeae</taxon>
        <taxon>Zizaniinae</taxon>
        <taxon>Zizania</taxon>
    </lineage>
</organism>